<reference evidence="2 4" key="2">
    <citation type="journal article" date="2019" name="Appl. Microbiol. Biotechnol.">
        <title>Uncovering carbohydrate metabolism through a genotype-phenotype association study of 56 lactic acid bacteria genomes.</title>
        <authorList>
            <person name="Buron-Moles G."/>
            <person name="Chailyan A."/>
            <person name="Dolejs I."/>
            <person name="Forster J."/>
            <person name="Miks M.H."/>
        </authorList>
    </citation>
    <scope>NUCLEOTIDE SEQUENCE [LARGE SCALE GENOMIC DNA]</scope>
    <source>
        <strain evidence="2 4">DSM 10551</strain>
    </source>
</reference>
<proteinExistence type="predicted"/>
<comment type="caution">
    <text evidence="1">The sequence shown here is derived from an EMBL/GenBank/DDBJ whole genome shotgun (WGS) entry which is preliminary data.</text>
</comment>
<dbReference type="EMBL" id="PUFL01000039">
    <property type="protein sequence ID" value="TDG92799.1"/>
    <property type="molecule type" value="Genomic_DNA"/>
</dbReference>
<reference evidence="2" key="3">
    <citation type="submission" date="2019-02" db="EMBL/GenBank/DDBJ databases">
        <authorList>
            <person name="Buron G."/>
            <person name="Chaylann A."/>
            <person name="Dolejs I."/>
            <person name="Forster J."/>
            <person name="Miks M.H."/>
        </authorList>
    </citation>
    <scope>NUCLEOTIDE SEQUENCE</scope>
    <source>
        <strain evidence="2">DSM 10551</strain>
    </source>
</reference>
<dbReference type="RefSeq" id="WP_225364116.1">
    <property type="nucleotide sequence ID" value="NZ_BAAAXO010000080.1"/>
</dbReference>
<dbReference type="Proteomes" id="UP000294668">
    <property type="component" value="Unassembled WGS sequence"/>
</dbReference>
<dbReference type="InterPro" id="IPR023296">
    <property type="entry name" value="Glyco_hydro_beta-prop_sf"/>
</dbReference>
<evidence type="ECO:0000313" key="4">
    <source>
        <dbReference type="Proteomes" id="UP000294668"/>
    </source>
</evidence>
<dbReference type="SUPFAM" id="SSF75005">
    <property type="entry name" value="Arabinanase/levansucrase/invertase"/>
    <property type="match status" value="1"/>
</dbReference>
<name>A0A224VF95_9LACO</name>
<reference evidence="1 3" key="1">
    <citation type="journal article" date="2017" name="Biosci Microbiota Food Health">
        <title>Genomic characterization reconfirms the taxonomic status of Lactobacillus parakefiri.</title>
        <authorList>
            <person name="Tanizawa Y."/>
            <person name="Kobayashi H."/>
            <person name="Kaminuma E."/>
            <person name="Sakamoto M."/>
            <person name="Ohkuma M."/>
            <person name="Nakamura Y."/>
            <person name="Arita M."/>
            <person name="Tohno M."/>
        </authorList>
    </citation>
    <scope>NUCLEOTIDE SEQUENCE [LARGE SCALE GENOMIC DNA]</scope>
    <source>
        <strain evidence="1 3">JCM 8573</strain>
    </source>
</reference>
<sequence length="68" mass="7556">MKNQLTNGGYLFLFFTGTEDSPAAEQLYFALSKDGLHWTDLNNQQPVLTSTIGEQGVRRKRPAAGLKI</sequence>
<evidence type="ECO:0000313" key="2">
    <source>
        <dbReference type="EMBL" id="TDG92799.1"/>
    </source>
</evidence>
<evidence type="ECO:0000313" key="3">
    <source>
        <dbReference type="Proteomes" id="UP000214739"/>
    </source>
</evidence>
<organism evidence="1 3">
    <name type="scientific">Lentilactobacillus parakefiri</name>
    <dbReference type="NCBI Taxonomy" id="152332"/>
    <lineage>
        <taxon>Bacteria</taxon>
        <taxon>Bacillati</taxon>
        <taxon>Bacillota</taxon>
        <taxon>Bacilli</taxon>
        <taxon>Lactobacillales</taxon>
        <taxon>Lactobacillaceae</taxon>
        <taxon>Lentilactobacillus</taxon>
    </lineage>
</organism>
<evidence type="ECO:0008006" key="5">
    <source>
        <dbReference type="Google" id="ProtNLM"/>
    </source>
</evidence>
<dbReference type="EMBL" id="BDGB01000044">
    <property type="protein sequence ID" value="GAW71793.1"/>
    <property type="molecule type" value="Genomic_DNA"/>
</dbReference>
<evidence type="ECO:0000313" key="1">
    <source>
        <dbReference type="EMBL" id="GAW71793.1"/>
    </source>
</evidence>
<dbReference type="AlphaFoldDB" id="A0A224VF95"/>
<dbReference type="Proteomes" id="UP000214739">
    <property type="component" value="Unassembled WGS sequence"/>
</dbReference>
<accession>A0A224VF95</accession>
<gene>
    <name evidence="2" type="ORF">C5L28_001664</name>
    <name evidence="1" type="ORF">LPKJCM_00896</name>
</gene>
<keyword evidence="4" id="KW-1185">Reference proteome</keyword>
<protein>
    <recommendedName>
        <fullName evidence="5">Glycosyl hydrolase family 32 N-terminal domain-containing protein</fullName>
    </recommendedName>
</protein>